<dbReference type="GeneID" id="35805287"/>
<dbReference type="SUPFAM" id="SSF54913">
    <property type="entry name" value="GlnB-like"/>
    <property type="match status" value="1"/>
</dbReference>
<proteinExistence type="predicted"/>
<dbReference type="InterPro" id="IPR011322">
    <property type="entry name" value="N-reg_PII-like_a/b"/>
</dbReference>
<protein>
    <recommendedName>
        <fullName evidence="3">Nitrogen regulatory protein P-II</fullName>
    </recommendedName>
</protein>
<name>A0AB36TF22_ACETH</name>
<reference evidence="1 2" key="1">
    <citation type="submission" date="2017-09" db="EMBL/GenBank/DDBJ databases">
        <title>Evaluation of Pacific Biosciences Sequencing Technology to Finishing C. thermocellum Genome Sequences.</title>
        <authorList>
            <person name="Brown S."/>
        </authorList>
    </citation>
    <scope>NUCLEOTIDE SEQUENCE [LARGE SCALE GENOMIC DNA]</scope>
    <source>
        <strain evidence="1 2">AD2</strain>
    </source>
</reference>
<sequence>MLNEVDYLDDILAKFVDVGVSGATILHSQGMASAIVNSENNKISLFSALKSIIENIRPYNKTIFTVLESEELVEKAVSAVQSVIGKAPTSGVGFMFTVPIGKIYPMGLQE</sequence>
<evidence type="ECO:0008006" key="3">
    <source>
        <dbReference type="Google" id="ProtNLM"/>
    </source>
</evidence>
<comment type="caution">
    <text evidence="1">The sequence shown here is derived from an EMBL/GenBank/DDBJ whole genome shotgun (WGS) entry which is preliminary data.</text>
</comment>
<accession>A0AB36TF22</accession>
<evidence type="ECO:0000313" key="2">
    <source>
        <dbReference type="Proteomes" id="UP000223596"/>
    </source>
</evidence>
<dbReference type="Proteomes" id="UP000223596">
    <property type="component" value="Unassembled WGS sequence"/>
</dbReference>
<dbReference type="RefSeq" id="WP_003518280.1">
    <property type="nucleotide sequence ID" value="NZ_CP013828.1"/>
</dbReference>
<gene>
    <name evidence="1" type="ORF">M972_11890</name>
</gene>
<dbReference type="EMBL" id="PDBW01000001">
    <property type="protein sequence ID" value="PFH02126.1"/>
    <property type="molecule type" value="Genomic_DNA"/>
</dbReference>
<organism evidence="1 2">
    <name type="scientific">Acetivibrio thermocellus AD2</name>
    <dbReference type="NCBI Taxonomy" id="1138384"/>
    <lineage>
        <taxon>Bacteria</taxon>
        <taxon>Bacillati</taxon>
        <taxon>Bacillota</taxon>
        <taxon>Clostridia</taxon>
        <taxon>Eubacteriales</taxon>
        <taxon>Oscillospiraceae</taxon>
        <taxon>Acetivibrio</taxon>
    </lineage>
</organism>
<evidence type="ECO:0000313" key="1">
    <source>
        <dbReference type="EMBL" id="PFH02126.1"/>
    </source>
</evidence>
<dbReference type="AlphaFoldDB" id="A0AB36TF22"/>